<protein>
    <recommendedName>
        <fullName evidence="5">50S ribosomal protein L21</fullName>
    </recommendedName>
</protein>
<keyword evidence="2" id="KW-0689">Ribosomal protein</keyword>
<evidence type="ECO:0000256" key="1">
    <source>
        <dbReference type="ARBA" id="ARBA00008563"/>
    </source>
</evidence>
<evidence type="ECO:0008006" key="5">
    <source>
        <dbReference type="Google" id="ProtNLM"/>
    </source>
</evidence>
<proteinExistence type="inferred from homology"/>
<dbReference type="SUPFAM" id="SSF141091">
    <property type="entry name" value="L21p-like"/>
    <property type="match status" value="1"/>
</dbReference>
<evidence type="ECO:0000313" key="4">
    <source>
        <dbReference type="EMBL" id="SVA39576.1"/>
    </source>
</evidence>
<comment type="similarity">
    <text evidence="1">Belongs to the bacterial ribosomal protein bL21 family.</text>
</comment>
<dbReference type="EMBL" id="UINC01008805">
    <property type="protein sequence ID" value="SVA39576.1"/>
    <property type="molecule type" value="Genomic_DNA"/>
</dbReference>
<dbReference type="InterPro" id="IPR036164">
    <property type="entry name" value="bL21-like_sf"/>
</dbReference>
<evidence type="ECO:0000256" key="2">
    <source>
        <dbReference type="ARBA" id="ARBA00022980"/>
    </source>
</evidence>
<dbReference type="Pfam" id="PF00829">
    <property type="entry name" value="Ribosomal_L21p"/>
    <property type="match status" value="1"/>
</dbReference>
<dbReference type="InterPro" id="IPR001787">
    <property type="entry name" value="Ribosomal_bL21"/>
</dbReference>
<dbReference type="GO" id="GO:0003723">
    <property type="term" value="F:RNA binding"/>
    <property type="evidence" value="ECO:0007669"/>
    <property type="project" value="InterPro"/>
</dbReference>
<keyword evidence="3" id="KW-0687">Ribonucleoprotein</keyword>
<name>A0A381VGT5_9ZZZZ</name>
<dbReference type="GO" id="GO:0003735">
    <property type="term" value="F:structural constituent of ribosome"/>
    <property type="evidence" value="ECO:0007669"/>
    <property type="project" value="InterPro"/>
</dbReference>
<dbReference type="GO" id="GO:0005737">
    <property type="term" value="C:cytoplasm"/>
    <property type="evidence" value="ECO:0007669"/>
    <property type="project" value="UniProtKB-ARBA"/>
</dbReference>
<evidence type="ECO:0000256" key="3">
    <source>
        <dbReference type="ARBA" id="ARBA00023274"/>
    </source>
</evidence>
<accession>A0A381VGT5</accession>
<dbReference type="PANTHER" id="PTHR21349:SF0">
    <property type="entry name" value="LARGE RIBOSOMAL SUBUNIT PROTEIN BL21M"/>
    <property type="match status" value="1"/>
</dbReference>
<dbReference type="HAMAP" id="MF_01363">
    <property type="entry name" value="Ribosomal_bL21"/>
    <property type="match status" value="1"/>
</dbReference>
<organism evidence="4">
    <name type="scientific">marine metagenome</name>
    <dbReference type="NCBI Taxonomy" id="408172"/>
    <lineage>
        <taxon>unclassified sequences</taxon>
        <taxon>metagenomes</taxon>
        <taxon>ecological metagenomes</taxon>
    </lineage>
</organism>
<dbReference type="GO" id="GO:0005840">
    <property type="term" value="C:ribosome"/>
    <property type="evidence" value="ECO:0007669"/>
    <property type="project" value="UniProtKB-KW"/>
</dbReference>
<dbReference type="PANTHER" id="PTHR21349">
    <property type="entry name" value="50S RIBOSOMAL PROTEIN L21"/>
    <property type="match status" value="1"/>
</dbReference>
<dbReference type="AlphaFoldDB" id="A0A381VGT5"/>
<gene>
    <name evidence="4" type="ORF">METZ01_LOCUS92430</name>
</gene>
<sequence length="102" mass="11341">MYAVISTGGKQYRVEQGQRLLVERLGEINSDVELKPVMLVDGDSVLATPESLSGSKVTARIISDAKGPKIKAFTYKNKSNQRRRWGHRQKLAEIEITGIKKG</sequence>
<dbReference type="GO" id="GO:0006412">
    <property type="term" value="P:translation"/>
    <property type="evidence" value="ECO:0007669"/>
    <property type="project" value="InterPro"/>
</dbReference>
<reference evidence="4" key="1">
    <citation type="submission" date="2018-05" db="EMBL/GenBank/DDBJ databases">
        <authorList>
            <person name="Lanie J.A."/>
            <person name="Ng W.-L."/>
            <person name="Kazmierczak K.M."/>
            <person name="Andrzejewski T.M."/>
            <person name="Davidsen T.M."/>
            <person name="Wayne K.J."/>
            <person name="Tettelin H."/>
            <person name="Glass J.I."/>
            <person name="Rusch D."/>
            <person name="Podicherti R."/>
            <person name="Tsui H.-C.T."/>
            <person name="Winkler M.E."/>
        </authorList>
    </citation>
    <scope>NUCLEOTIDE SEQUENCE</scope>
</reference>
<dbReference type="InterPro" id="IPR028909">
    <property type="entry name" value="bL21-like"/>
</dbReference>
<dbReference type="NCBIfam" id="TIGR00061">
    <property type="entry name" value="L21"/>
    <property type="match status" value="1"/>
</dbReference>
<dbReference type="GO" id="GO:1990904">
    <property type="term" value="C:ribonucleoprotein complex"/>
    <property type="evidence" value="ECO:0007669"/>
    <property type="project" value="UniProtKB-KW"/>
</dbReference>